<keyword evidence="2" id="KW-1185">Reference proteome</keyword>
<evidence type="ECO:0000313" key="2">
    <source>
        <dbReference type="Proteomes" id="UP001303046"/>
    </source>
</evidence>
<accession>A0ABR1EE87</accession>
<dbReference type="Proteomes" id="UP001303046">
    <property type="component" value="Unassembled WGS sequence"/>
</dbReference>
<sequence length="96" mass="10930">MYFISDILFSREGDVKRQDAVNKMLENPTYKVLGCAPFARRIVMHGSCVCLRCITERWKNCSIEQETRIRDHSIIHPSTPADEKKEGDCAIAVGND</sequence>
<proteinExistence type="predicted"/>
<evidence type="ECO:0000313" key="1">
    <source>
        <dbReference type="EMBL" id="KAK6761012.1"/>
    </source>
</evidence>
<organism evidence="1 2">
    <name type="scientific">Necator americanus</name>
    <name type="common">Human hookworm</name>
    <dbReference type="NCBI Taxonomy" id="51031"/>
    <lineage>
        <taxon>Eukaryota</taxon>
        <taxon>Metazoa</taxon>
        <taxon>Ecdysozoa</taxon>
        <taxon>Nematoda</taxon>
        <taxon>Chromadorea</taxon>
        <taxon>Rhabditida</taxon>
        <taxon>Rhabditina</taxon>
        <taxon>Rhabditomorpha</taxon>
        <taxon>Strongyloidea</taxon>
        <taxon>Ancylostomatidae</taxon>
        <taxon>Bunostominae</taxon>
        <taxon>Necator</taxon>
    </lineage>
</organism>
<name>A0ABR1EE87_NECAM</name>
<comment type="caution">
    <text evidence="1">The sequence shown here is derived from an EMBL/GenBank/DDBJ whole genome shotgun (WGS) entry which is preliminary data.</text>
</comment>
<reference evidence="1 2" key="1">
    <citation type="submission" date="2023-08" db="EMBL/GenBank/DDBJ databases">
        <title>A Necator americanus chromosomal reference genome.</title>
        <authorList>
            <person name="Ilik V."/>
            <person name="Petrzelkova K.J."/>
            <person name="Pardy F."/>
            <person name="Fuh T."/>
            <person name="Niatou-Singa F.S."/>
            <person name="Gouil Q."/>
            <person name="Baker L."/>
            <person name="Ritchie M.E."/>
            <person name="Jex A.R."/>
            <person name="Gazzola D."/>
            <person name="Li H."/>
            <person name="Toshio Fujiwara R."/>
            <person name="Zhan B."/>
            <person name="Aroian R.V."/>
            <person name="Pafco B."/>
            <person name="Schwarz E.M."/>
        </authorList>
    </citation>
    <scope>NUCLEOTIDE SEQUENCE [LARGE SCALE GENOMIC DNA]</scope>
    <source>
        <strain evidence="1 2">Aroian</strain>
        <tissue evidence="1">Whole animal</tissue>
    </source>
</reference>
<gene>
    <name evidence="1" type="primary">Necator_chrX.g22344</name>
    <name evidence="1" type="ORF">RB195_022182</name>
</gene>
<protein>
    <submittedName>
        <fullName evidence="1">Uncharacterized protein</fullName>
    </submittedName>
</protein>
<dbReference type="EMBL" id="JAVFWL010000006">
    <property type="protein sequence ID" value="KAK6761012.1"/>
    <property type="molecule type" value="Genomic_DNA"/>
</dbReference>